<feature type="transmembrane region" description="Helical" evidence="8">
    <location>
        <begin position="38"/>
        <end position="58"/>
    </location>
</feature>
<feature type="transmembrane region" description="Helical" evidence="8">
    <location>
        <begin position="241"/>
        <end position="261"/>
    </location>
</feature>
<dbReference type="InterPro" id="IPR044878">
    <property type="entry name" value="UbiA_sf"/>
</dbReference>
<organism evidence="10">
    <name type="scientific">Propionibacterium freudenreichii subsp. freudenreichii</name>
    <dbReference type="NCBI Taxonomy" id="66712"/>
    <lineage>
        <taxon>Bacteria</taxon>
        <taxon>Bacillati</taxon>
        <taxon>Actinomycetota</taxon>
        <taxon>Actinomycetes</taxon>
        <taxon>Propionibacteriales</taxon>
        <taxon>Propionibacteriaceae</taxon>
        <taxon>Propionibacterium</taxon>
    </lineage>
</organism>
<evidence type="ECO:0000256" key="6">
    <source>
        <dbReference type="ARBA" id="ARBA00022989"/>
    </source>
</evidence>
<evidence type="ECO:0000256" key="8">
    <source>
        <dbReference type="HAMAP-Rule" id="MF_01937"/>
    </source>
</evidence>
<evidence type="ECO:0000256" key="2">
    <source>
        <dbReference type="ARBA" id="ARBA00022428"/>
    </source>
</evidence>
<keyword evidence="4 8" id="KW-0808">Transferase</keyword>
<dbReference type="GO" id="GO:0046428">
    <property type="term" value="F:1,4-dihydroxy-2-naphthoate polyprenyltransferase activity"/>
    <property type="evidence" value="ECO:0007669"/>
    <property type="project" value="UniProtKB-UniRule"/>
</dbReference>
<evidence type="ECO:0000256" key="3">
    <source>
        <dbReference type="ARBA" id="ARBA00022475"/>
    </source>
</evidence>
<dbReference type="PANTHER" id="PTHR13929">
    <property type="entry name" value="1,4-DIHYDROXY-2-NAPHTHOATE OCTAPRENYLTRANSFERASE"/>
    <property type="match status" value="1"/>
</dbReference>
<dbReference type="GO" id="GO:0009234">
    <property type="term" value="P:menaquinone biosynthetic process"/>
    <property type="evidence" value="ECO:0007669"/>
    <property type="project" value="UniProtKB-UniRule"/>
</dbReference>
<dbReference type="GeneID" id="61222787"/>
<evidence type="ECO:0000256" key="4">
    <source>
        <dbReference type="ARBA" id="ARBA00022679"/>
    </source>
</evidence>
<keyword evidence="6 8" id="KW-1133">Transmembrane helix</keyword>
<dbReference type="HAMAP" id="MF_01937">
    <property type="entry name" value="MenA_1"/>
    <property type="match status" value="1"/>
</dbReference>
<gene>
    <name evidence="8 10" type="primary">menA</name>
    <name evidence="10" type="ORF">PFCIRM138_05545</name>
</gene>
<dbReference type="PATRIC" id="fig|66712.6.peg.495"/>
<comment type="function">
    <text evidence="8">Conversion of 1,4-dihydroxy-2-naphthoate (DHNA) to demethylmenaquinone (DMK).</text>
</comment>
<feature type="transmembrane region" description="Helical" evidence="8">
    <location>
        <begin position="273"/>
        <end position="292"/>
    </location>
</feature>
<dbReference type="RefSeq" id="WP_013160430.1">
    <property type="nucleotide sequence ID" value="NZ_CP010341.1"/>
</dbReference>
<feature type="transmembrane region" description="Helical" evidence="8">
    <location>
        <begin position="115"/>
        <end position="133"/>
    </location>
</feature>
<evidence type="ECO:0000256" key="1">
    <source>
        <dbReference type="ARBA" id="ARBA00004141"/>
    </source>
</evidence>
<dbReference type="EC" id="2.5.1.74" evidence="8 9"/>
<keyword evidence="2 8" id="KW-0474">Menaquinone biosynthesis</keyword>
<dbReference type="NCBIfam" id="TIGR00751">
    <property type="entry name" value="menA"/>
    <property type="match status" value="1"/>
</dbReference>
<evidence type="ECO:0000256" key="7">
    <source>
        <dbReference type="ARBA" id="ARBA00023136"/>
    </source>
</evidence>
<keyword evidence="5 8" id="KW-0812">Transmembrane</keyword>
<keyword evidence="7 8" id="KW-0472">Membrane</keyword>
<proteinExistence type="inferred from homology"/>
<evidence type="ECO:0000256" key="5">
    <source>
        <dbReference type="ARBA" id="ARBA00022692"/>
    </source>
</evidence>
<evidence type="ECO:0000313" key="10">
    <source>
        <dbReference type="EMBL" id="CEP26237.1"/>
    </source>
</evidence>
<feature type="transmembrane region" description="Helical" evidence="8">
    <location>
        <begin position="216"/>
        <end position="235"/>
    </location>
</feature>
<dbReference type="UniPathway" id="UPA00079">
    <property type="reaction ID" value="UER00168"/>
</dbReference>
<feature type="transmembrane region" description="Helical" evidence="8">
    <location>
        <begin position="12"/>
        <end position="32"/>
    </location>
</feature>
<sequence length="293" mass="30066">MATASEWLEGARLRTFPTAISPVVAGTAIAWWHGRAPLGIAALCLVVALALVIGVNFANDYSDGVRGSDENRVGPQRLVGSGAANPSAVKRAAFACFAVSALAGLVAVLVTGHWWLLIVGVACILAAWFYTGGRHPYGYLGLGEIFVFVFFGLVAVGGTSYLLSARVGAPGWLTAAGIGVLACAVLVTNNLRDIVGDTASGKRTLETRIGDRATRVLYAVLVGVAALTVVGVAALTTWWALLGLACLVFLAPACRVILGGARGMALVATLKNTGLGELCYALGILAGVAISMI</sequence>
<dbReference type="InterPro" id="IPR000537">
    <property type="entry name" value="UbiA_prenyltransferase"/>
</dbReference>
<comment type="subcellular location">
    <subcellularLocation>
        <location evidence="8">Cell membrane</location>
        <topology evidence="8">Multi-pass membrane protein</topology>
    </subcellularLocation>
    <subcellularLocation>
        <location evidence="1">Membrane</location>
        <topology evidence="1">Multi-pass membrane protein</topology>
    </subcellularLocation>
</comment>
<dbReference type="GO" id="GO:0042371">
    <property type="term" value="P:vitamin K biosynthetic process"/>
    <property type="evidence" value="ECO:0007669"/>
    <property type="project" value="TreeGrafter"/>
</dbReference>
<dbReference type="CDD" id="cd13962">
    <property type="entry name" value="PT_UbiA_UBIAD1"/>
    <property type="match status" value="1"/>
</dbReference>
<dbReference type="EMBL" id="LM676397">
    <property type="protein sequence ID" value="CEP26237.1"/>
    <property type="molecule type" value="Genomic_DNA"/>
</dbReference>
<comment type="similarity">
    <text evidence="8">Belongs to the MenA family. Type 1 subfamily.</text>
</comment>
<dbReference type="InterPro" id="IPR004657">
    <property type="entry name" value="MenA"/>
</dbReference>
<dbReference type="Pfam" id="PF01040">
    <property type="entry name" value="UbiA"/>
    <property type="match status" value="1"/>
</dbReference>
<dbReference type="Gene3D" id="1.10.357.140">
    <property type="entry name" value="UbiA prenyltransferase"/>
    <property type="match status" value="1"/>
</dbReference>
<evidence type="ECO:0000256" key="9">
    <source>
        <dbReference type="NCBIfam" id="TIGR00751"/>
    </source>
</evidence>
<dbReference type="KEGG" id="pfre:RM25_0469"/>
<comment type="catalytic activity">
    <reaction evidence="8">
        <text>an all-trans-polyprenyl diphosphate + 1,4-dihydroxy-2-naphthoate + H(+) = a 2-demethylmenaquinol + CO2 + diphosphate</text>
        <dbReference type="Rhea" id="RHEA:26478"/>
        <dbReference type="Rhea" id="RHEA-COMP:9563"/>
        <dbReference type="Rhea" id="RHEA-COMP:9564"/>
        <dbReference type="ChEBI" id="CHEBI:11173"/>
        <dbReference type="ChEBI" id="CHEBI:15378"/>
        <dbReference type="ChEBI" id="CHEBI:16526"/>
        <dbReference type="ChEBI" id="CHEBI:33019"/>
        <dbReference type="ChEBI" id="CHEBI:55437"/>
        <dbReference type="ChEBI" id="CHEBI:58914"/>
        <dbReference type="EC" id="2.5.1.74"/>
    </reaction>
</comment>
<feature type="transmembrane region" description="Helical" evidence="8">
    <location>
        <begin position="92"/>
        <end position="109"/>
    </location>
</feature>
<accession>A0A068VPS5</accession>
<feature type="transmembrane region" description="Helical" evidence="8">
    <location>
        <begin position="169"/>
        <end position="187"/>
    </location>
</feature>
<dbReference type="NCBIfam" id="NF004751">
    <property type="entry name" value="PRK06080.1-3"/>
    <property type="match status" value="1"/>
</dbReference>
<name>A0A068VPS5_PROFF</name>
<dbReference type="GO" id="GO:0005886">
    <property type="term" value="C:plasma membrane"/>
    <property type="evidence" value="ECO:0007669"/>
    <property type="project" value="UniProtKB-SubCell"/>
</dbReference>
<feature type="transmembrane region" description="Helical" evidence="8">
    <location>
        <begin position="145"/>
        <end position="163"/>
    </location>
</feature>
<dbReference type="PANTHER" id="PTHR13929:SF0">
    <property type="entry name" value="UBIA PRENYLTRANSFERASE DOMAIN-CONTAINING PROTEIN 1"/>
    <property type="match status" value="1"/>
</dbReference>
<dbReference type="InterPro" id="IPR026046">
    <property type="entry name" value="UBIAD1"/>
</dbReference>
<keyword evidence="3 8" id="KW-1003">Cell membrane</keyword>
<dbReference type="AlphaFoldDB" id="A0A068VPS5"/>
<reference evidence="10" key="1">
    <citation type="submission" date="2014-08" db="EMBL/GenBank/DDBJ databases">
        <authorList>
            <person name="Falentin Helene"/>
        </authorList>
    </citation>
    <scope>NUCLEOTIDE SEQUENCE</scope>
</reference>
<protein>
    <recommendedName>
        <fullName evidence="8 9">1,4-dihydroxy-2-naphthoate octaprenyltransferase</fullName>
        <shortName evidence="8">DHNA-octaprenyltransferase</shortName>
        <ecNumber evidence="8 9">2.5.1.74</ecNumber>
    </recommendedName>
</protein>
<comment type="pathway">
    <text evidence="8">Quinol/quinone metabolism; menaquinone biosynthesis; menaquinol from 1,4-dihydroxy-2-naphthoate: step 1/2.</text>
</comment>
<dbReference type="PIRSF" id="PIRSF005355">
    <property type="entry name" value="UBIAD1"/>
    <property type="match status" value="1"/>
</dbReference>